<evidence type="ECO:0000256" key="12">
    <source>
        <dbReference type="PROSITE-ProRule" id="PRU00282"/>
    </source>
</evidence>
<dbReference type="RefSeq" id="XP_049181939.1">
    <property type="nucleotide sequence ID" value="XM_049322116.1"/>
</dbReference>
<keyword evidence="6 12" id="KW-0812">Transmembrane</keyword>
<evidence type="ECO:0000256" key="6">
    <source>
        <dbReference type="ARBA" id="ARBA00022692"/>
    </source>
</evidence>
<dbReference type="InterPro" id="IPR051508">
    <property type="entry name" value="Mito_Carrier_Antiporter"/>
</dbReference>
<dbReference type="AlphaFoldDB" id="A0AAI9T0M7"/>
<feature type="repeat" description="Solcar" evidence="12">
    <location>
        <begin position="266"/>
        <end position="351"/>
    </location>
</feature>
<dbReference type="Proteomes" id="UP001202479">
    <property type="component" value="Unassembled WGS sequence"/>
</dbReference>
<dbReference type="InterPro" id="IPR023395">
    <property type="entry name" value="MCP_dom_sf"/>
</dbReference>
<protein>
    <recommendedName>
        <fullName evidence="4">Mitochondrial thiamine pyrophosphate carrier 1</fullName>
    </recommendedName>
</protein>
<accession>A0AAI9T0M7</accession>
<keyword evidence="8" id="KW-0999">Mitochondrion inner membrane</keyword>
<evidence type="ECO:0000256" key="13">
    <source>
        <dbReference type="RuleBase" id="RU000488"/>
    </source>
</evidence>
<keyword evidence="10" id="KW-0496">Mitochondrion</keyword>
<keyword evidence="11 12" id="KW-0472">Membrane</keyword>
<comment type="subcellular location">
    <subcellularLocation>
        <location evidence="2">Mitochondrion inner membrane</location>
        <topology evidence="2">Multi-pass membrane protein</topology>
    </subcellularLocation>
</comment>
<organism evidence="16 17">
    <name type="scientific">Candida oxycetoniae</name>
    <dbReference type="NCBI Taxonomy" id="497107"/>
    <lineage>
        <taxon>Eukaryota</taxon>
        <taxon>Fungi</taxon>
        <taxon>Dikarya</taxon>
        <taxon>Ascomycota</taxon>
        <taxon>Saccharomycotina</taxon>
        <taxon>Pichiomycetes</taxon>
        <taxon>Debaryomycetaceae</taxon>
        <taxon>Candida/Lodderomyces clade</taxon>
        <taxon>Candida</taxon>
    </lineage>
</organism>
<sequence>MSDVNKDRGISPSSGIHQTKREPAGSTATPMINDAQKVPAIAAPMINDAQKVSAIGGFIAGGLAACGAVTFTNPIELIKTRMQLQGELSKSQKGEAKMYKNPFQAFKVIYQHEGLRGLQQGLLCGYYYQLGLNGCRIGLYEPSRLCLTKLLAPSKIKDDGVLVGNLFINVLAGFISGAAGAVLASPFFLIKTRMQSFSKTGAVGQQTHYLGAWDGLKQIYTHEGFKGLYRGVDAAVLRTGAGSAAQLPVYYLTKNFVLKHHIAQDDSFLLHFISASMAGLGVAVVMNPWDVVLTRMYNQKGNLYKNPLDCFKKIVAIEGPMALYKGFWAQLFRVAPHSILTLMFMEQCMKVPKQLQKGAKATPKQLQKGAKTEPIQSQYGSETIDGDKIDNRQ</sequence>
<evidence type="ECO:0000256" key="9">
    <source>
        <dbReference type="ARBA" id="ARBA00022989"/>
    </source>
</evidence>
<evidence type="ECO:0000313" key="17">
    <source>
        <dbReference type="Proteomes" id="UP001202479"/>
    </source>
</evidence>
<keyword evidence="17" id="KW-1185">Reference proteome</keyword>
<name>A0AAI9T0M7_9ASCO</name>
<evidence type="ECO:0000256" key="11">
    <source>
        <dbReference type="ARBA" id="ARBA00023136"/>
    </source>
</evidence>
<keyword evidence="5 13" id="KW-0813">Transport</keyword>
<evidence type="ECO:0000256" key="7">
    <source>
        <dbReference type="ARBA" id="ARBA00022737"/>
    </source>
</evidence>
<dbReference type="Pfam" id="PF00153">
    <property type="entry name" value="Mito_carr"/>
    <property type="match status" value="3"/>
</dbReference>
<comment type="function">
    <text evidence="1">Mitochondrial transporter that mediates uptake of thiamine pyrophosphate (ThPP) into mitochondria.</text>
</comment>
<evidence type="ECO:0000256" key="4">
    <source>
        <dbReference type="ARBA" id="ARBA00021935"/>
    </source>
</evidence>
<proteinExistence type="inferred from homology"/>
<evidence type="ECO:0000256" key="2">
    <source>
        <dbReference type="ARBA" id="ARBA00004448"/>
    </source>
</evidence>
<feature type="repeat" description="Solcar" evidence="12">
    <location>
        <begin position="52"/>
        <end position="146"/>
    </location>
</feature>
<keyword evidence="9 15" id="KW-1133">Transmembrane helix</keyword>
<feature type="transmembrane region" description="Helical" evidence="15">
    <location>
        <begin position="268"/>
        <end position="289"/>
    </location>
</feature>
<dbReference type="EMBL" id="JAHUZD010000025">
    <property type="protein sequence ID" value="KAI3406194.2"/>
    <property type="molecule type" value="Genomic_DNA"/>
</dbReference>
<evidence type="ECO:0000256" key="3">
    <source>
        <dbReference type="ARBA" id="ARBA00006375"/>
    </source>
</evidence>
<evidence type="ECO:0000256" key="8">
    <source>
        <dbReference type="ARBA" id="ARBA00022792"/>
    </source>
</evidence>
<dbReference type="GO" id="GO:0005743">
    <property type="term" value="C:mitochondrial inner membrane"/>
    <property type="evidence" value="ECO:0007669"/>
    <property type="project" value="UniProtKB-SubCell"/>
</dbReference>
<reference evidence="16" key="1">
    <citation type="journal article" date="2022" name="DNA Res.">
        <title>Genome analysis of five recently described species of the CUG-Ser clade uncovers Candida theae as a new hybrid lineage with pathogenic potential in the Candida parapsilosis species complex.</title>
        <authorList>
            <person name="Mixao V."/>
            <person name="Del Olmo V."/>
            <person name="Hegedusova E."/>
            <person name="Saus E."/>
            <person name="Pryszcz L."/>
            <person name="Cillingova A."/>
            <person name="Nosek J."/>
            <person name="Gabaldon T."/>
        </authorList>
    </citation>
    <scope>NUCLEOTIDE SEQUENCE</scope>
    <source>
        <strain evidence="16">CBS 10844</strain>
    </source>
</reference>
<feature type="region of interest" description="Disordered" evidence="14">
    <location>
        <begin position="359"/>
        <end position="393"/>
    </location>
</feature>
<dbReference type="InterPro" id="IPR018108">
    <property type="entry name" value="MCP_transmembrane"/>
</dbReference>
<dbReference type="PROSITE" id="PS50920">
    <property type="entry name" value="SOLCAR"/>
    <property type="match status" value="3"/>
</dbReference>
<evidence type="ECO:0000256" key="14">
    <source>
        <dbReference type="SAM" id="MobiDB-lite"/>
    </source>
</evidence>
<evidence type="ECO:0000313" key="16">
    <source>
        <dbReference type="EMBL" id="KAI3406194.2"/>
    </source>
</evidence>
<dbReference type="PANTHER" id="PTHR45928:SF1">
    <property type="entry name" value="RE38146P"/>
    <property type="match status" value="1"/>
</dbReference>
<gene>
    <name evidence="16" type="ORF">KGF56_001036</name>
</gene>
<dbReference type="SUPFAM" id="SSF103506">
    <property type="entry name" value="Mitochondrial carrier"/>
    <property type="match status" value="1"/>
</dbReference>
<evidence type="ECO:0000256" key="1">
    <source>
        <dbReference type="ARBA" id="ARBA00002238"/>
    </source>
</evidence>
<feature type="repeat" description="Solcar" evidence="12">
    <location>
        <begin position="164"/>
        <end position="256"/>
    </location>
</feature>
<dbReference type="GeneID" id="73378653"/>
<dbReference type="PANTHER" id="PTHR45928">
    <property type="entry name" value="RE38146P"/>
    <property type="match status" value="1"/>
</dbReference>
<evidence type="ECO:0000256" key="5">
    <source>
        <dbReference type="ARBA" id="ARBA00022448"/>
    </source>
</evidence>
<comment type="similarity">
    <text evidence="3 13">Belongs to the mitochondrial carrier (TC 2.A.29) family.</text>
</comment>
<keyword evidence="7" id="KW-0677">Repeat</keyword>
<evidence type="ECO:0000256" key="15">
    <source>
        <dbReference type="SAM" id="Phobius"/>
    </source>
</evidence>
<evidence type="ECO:0000256" key="10">
    <source>
        <dbReference type="ARBA" id="ARBA00023128"/>
    </source>
</evidence>
<feature type="transmembrane region" description="Helical" evidence="15">
    <location>
        <begin position="166"/>
        <end position="190"/>
    </location>
</feature>
<dbReference type="Gene3D" id="1.50.40.10">
    <property type="entry name" value="Mitochondrial carrier domain"/>
    <property type="match status" value="1"/>
</dbReference>
<comment type="caution">
    <text evidence="16">The sequence shown here is derived from an EMBL/GenBank/DDBJ whole genome shotgun (WGS) entry which is preliminary data.</text>
</comment>
<feature type="region of interest" description="Disordered" evidence="14">
    <location>
        <begin position="1"/>
        <end position="31"/>
    </location>
</feature>